<feature type="transmembrane region" description="Helical" evidence="1">
    <location>
        <begin position="73"/>
        <end position="91"/>
    </location>
</feature>
<protein>
    <submittedName>
        <fullName evidence="2">Uncharacterized protein</fullName>
    </submittedName>
</protein>
<dbReference type="AlphaFoldDB" id="A0A9P5XMQ7"/>
<keyword evidence="1" id="KW-1133">Transmembrane helix</keyword>
<comment type="caution">
    <text evidence="2">The sequence shown here is derived from an EMBL/GenBank/DDBJ whole genome shotgun (WGS) entry which is preliminary data.</text>
</comment>
<dbReference type="Proteomes" id="UP000807342">
    <property type="component" value="Unassembled WGS sequence"/>
</dbReference>
<dbReference type="EMBL" id="MU151077">
    <property type="protein sequence ID" value="KAF9451966.1"/>
    <property type="molecule type" value="Genomic_DNA"/>
</dbReference>
<proteinExistence type="predicted"/>
<reference evidence="2" key="1">
    <citation type="submission" date="2020-11" db="EMBL/GenBank/DDBJ databases">
        <authorList>
            <consortium name="DOE Joint Genome Institute"/>
            <person name="Ahrendt S."/>
            <person name="Riley R."/>
            <person name="Andreopoulos W."/>
            <person name="Labutti K."/>
            <person name="Pangilinan J."/>
            <person name="Ruiz-Duenas F.J."/>
            <person name="Barrasa J.M."/>
            <person name="Sanchez-Garcia M."/>
            <person name="Camarero S."/>
            <person name="Miyauchi S."/>
            <person name="Serrano A."/>
            <person name="Linde D."/>
            <person name="Babiker R."/>
            <person name="Drula E."/>
            <person name="Ayuso-Fernandez I."/>
            <person name="Pacheco R."/>
            <person name="Padilla G."/>
            <person name="Ferreira P."/>
            <person name="Barriuso J."/>
            <person name="Kellner H."/>
            <person name="Castanera R."/>
            <person name="Alfaro M."/>
            <person name="Ramirez L."/>
            <person name="Pisabarro A.G."/>
            <person name="Kuo A."/>
            <person name="Tritt A."/>
            <person name="Lipzen A."/>
            <person name="He G."/>
            <person name="Yan M."/>
            <person name="Ng V."/>
            <person name="Cullen D."/>
            <person name="Martin F."/>
            <person name="Rosso M.-N."/>
            <person name="Henrissat B."/>
            <person name="Hibbett D."/>
            <person name="Martinez A.T."/>
            <person name="Grigoriev I.V."/>
        </authorList>
    </citation>
    <scope>NUCLEOTIDE SEQUENCE</scope>
    <source>
        <strain evidence="2">MF-IS2</strain>
    </source>
</reference>
<organism evidence="2 3">
    <name type="scientific">Macrolepiota fuliginosa MF-IS2</name>
    <dbReference type="NCBI Taxonomy" id="1400762"/>
    <lineage>
        <taxon>Eukaryota</taxon>
        <taxon>Fungi</taxon>
        <taxon>Dikarya</taxon>
        <taxon>Basidiomycota</taxon>
        <taxon>Agaricomycotina</taxon>
        <taxon>Agaricomycetes</taxon>
        <taxon>Agaricomycetidae</taxon>
        <taxon>Agaricales</taxon>
        <taxon>Agaricineae</taxon>
        <taxon>Agaricaceae</taxon>
        <taxon>Macrolepiota</taxon>
    </lineage>
</organism>
<keyword evidence="3" id="KW-1185">Reference proteome</keyword>
<keyword evidence="1" id="KW-0812">Transmembrane</keyword>
<gene>
    <name evidence="2" type="ORF">P691DRAFT_286757</name>
</gene>
<name>A0A9P5XMQ7_9AGAR</name>
<evidence type="ECO:0000256" key="1">
    <source>
        <dbReference type="SAM" id="Phobius"/>
    </source>
</evidence>
<sequence length="95" mass="10844">MRRPPCCLAFSHPLVPFRLPCFSAHLKPSRAMPLVKPKATYPPRSPRMSVVARCMSGSQTCQFPRLYTRSLETLIIAGIVLSIHVVHYYFLSHEF</sequence>
<keyword evidence="1" id="KW-0472">Membrane</keyword>
<accession>A0A9P5XMQ7</accession>
<evidence type="ECO:0000313" key="2">
    <source>
        <dbReference type="EMBL" id="KAF9451966.1"/>
    </source>
</evidence>
<evidence type="ECO:0000313" key="3">
    <source>
        <dbReference type="Proteomes" id="UP000807342"/>
    </source>
</evidence>